<dbReference type="Gene3D" id="3.40.50.620">
    <property type="entry name" value="HUPs"/>
    <property type="match status" value="1"/>
</dbReference>
<evidence type="ECO:0000313" key="10">
    <source>
        <dbReference type="Proteomes" id="UP000294480"/>
    </source>
</evidence>
<dbReference type="GO" id="GO:0003904">
    <property type="term" value="F:deoxyribodipyrimidine photo-lyase activity"/>
    <property type="evidence" value="ECO:0007669"/>
    <property type="project" value="TreeGrafter"/>
</dbReference>
<dbReference type="SUPFAM" id="SSF52425">
    <property type="entry name" value="Cryptochrome/photolyase, N-terminal domain"/>
    <property type="match status" value="1"/>
</dbReference>
<dbReference type="GO" id="GO:0006950">
    <property type="term" value="P:response to stress"/>
    <property type="evidence" value="ECO:0007669"/>
    <property type="project" value="UniProtKB-ARBA"/>
</dbReference>
<comment type="cofactor">
    <cofactor evidence="1">
        <name>(6R)-5,10-methylene-5,6,7,8-tetrahydrofolate</name>
        <dbReference type="ChEBI" id="CHEBI:15636"/>
    </cofactor>
</comment>
<feature type="binding site" evidence="5">
    <location>
        <position position="219"/>
    </location>
    <ligand>
        <name>FAD</name>
        <dbReference type="ChEBI" id="CHEBI:57692"/>
    </ligand>
</feature>
<organism evidence="9 10">
    <name type="scientific">Hydromonas duriensis</name>
    <dbReference type="NCBI Taxonomy" id="1527608"/>
    <lineage>
        <taxon>Bacteria</taxon>
        <taxon>Pseudomonadati</taxon>
        <taxon>Pseudomonadota</taxon>
        <taxon>Betaproteobacteria</taxon>
        <taxon>Burkholderiales</taxon>
        <taxon>Burkholderiaceae</taxon>
        <taxon>Hydromonas</taxon>
    </lineage>
</organism>
<feature type="site" description="Electron transfer via tryptophanyl radical" evidence="6">
    <location>
        <position position="369"/>
    </location>
</feature>
<protein>
    <submittedName>
        <fullName evidence="9">Deoxyribodipyrimidine photo-lyase</fullName>
    </submittedName>
</protein>
<evidence type="ECO:0000313" key="9">
    <source>
        <dbReference type="EMBL" id="TDR31787.1"/>
    </source>
</evidence>
<dbReference type="Gene3D" id="1.10.579.10">
    <property type="entry name" value="DNA Cyclobutane Dipyrimidine Photolyase, subunit A, domain 3"/>
    <property type="match status" value="1"/>
</dbReference>
<dbReference type="SUPFAM" id="SSF48173">
    <property type="entry name" value="Cryptochrome/photolyase FAD-binding domain"/>
    <property type="match status" value="1"/>
</dbReference>
<dbReference type="InterPro" id="IPR036155">
    <property type="entry name" value="Crypto/Photolyase_N_sf"/>
</dbReference>
<dbReference type="PANTHER" id="PTHR11455:SF9">
    <property type="entry name" value="CRYPTOCHROME CIRCADIAN CLOCK 5 ISOFORM X1"/>
    <property type="match status" value="1"/>
</dbReference>
<dbReference type="Pfam" id="PF03441">
    <property type="entry name" value="FAD_binding_7"/>
    <property type="match status" value="1"/>
</dbReference>
<feature type="binding site" evidence="5">
    <location>
        <begin position="359"/>
        <end position="361"/>
    </location>
    <ligand>
        <name>FAD</name>
        <dbReference type="ChEBI" id="CHEBI:57692"/>
    </ligand>
</feature>
<dbReference type="AlphaFoldDB" id="A0A4R6Y8Q4"/>
<dbReference type="PROSITE" id="PS51645">
    <property type="entry name" value="PHR_CRY_ALPHA_BETA"/>
    <property type="match status" value="1"/>
</dbReference>
<dbReference type="PROSITE" id="PS00691">
    <property type="entry name" value="DNA_PHOTOLYASES_1_2"/>
    <property type="match status" value="1"/>
</dbReference>
<dbReference type="InterPro" id="IPR018394">
    <property type="entry name" value="DNA_photolyase_1_CS_C"/>
</dbReference>
<dbReference type="GO" id="GO:0006139">
    <property type="term" value="P:nucleobase-containing compound metabolic process"/>
    <property type="evidence" value="ECO:0007669"/>
    <property type="project" value="UniProtKB-ARBA"/>
</dbReference>
<dbReference type="Pfam" id="PF00875">
    <property type="entry name" value="DNA_photolyase"/>
    <property type="match status" value="1"/>
</dbReference>
<comment type="similarity">
    <text evidence="7">Belongs to the DNA photolyase family.</text>
</comment>
<name>A0A4R6Y8Q4_9BURK</name>
<dbReference type="InterPro" id="IPR036134">
    <property type="entry name" value="Crypto/Photolyase_FAD-like_sf"/>
</dbReference>
<keyword evidence="4 7" id="KW-0157">Chromophore</keyword>
<evidence type="ECO:0000256" key="2">
    <source>
        <dbReference type="ARBA" id="ARBA00022630"/>
    </source>
</evidence>
<comment type="cofactor">
    <cofactor evidence="5">
        <name>FAD</name>
        <dbReference type="ChEBI" id="CHEBI:57692"/>
    </cofactor>
    <text evidence="5">Binds 1 FAD per subunit.</text>
</comment>
<evidence type="ECO:0000256" key="6">
    <source>
        <dbReference type="PIRSR" id="PIRSR602081-2"/>
    </source>
</evidence>
<feature type="domain" description="Photolyase/cryptochrome alpha/beta" evidence="8">
    <location>
        <begin position="4"/>
        <end position="138"/>
    </location>
</feature>
<feature type="binding site" evidence="5">
    <location>
        <begin position="262"/>
        <end position="269"/>
    </location>
    <ligand>
        <name>FAD</name>
        <dbReference type="ChEBI" id="CHEBI:57692"/>
    </ligand>
</feature>
<dbReference type="GO" id="GO:0009416">
    <property type="term" value="P:response to light stimulus"/>
    <property type="evidence" value="ECO:0007669"/>
    <property type="project" value="TreeGrafter"/>
</dbReference>
<proteinExistence type="inferred from homology"/>
<dbReference type="PROSITE" id="PS00394">
    <property type="entry name" value="DNA_PHOTOLYASES_1_1"/>
    <property type="match status" value="1"/>
</dbReference>
<keyword evidence="10" id="KW-1185">Reference proteome</keyword>
<dbReference type="InterPro" id="IPR006050">
    <property type="entry name" value="DNA_photolyase_N"/>
</dbReference>
<comment type="caution">
    <text evidence="9">The sequence shown here is derived from an EMBL/GenBank/DDBJ whole genome shotgun (WGS) entry which is preliminary data.</text>
</comment>
<gene>
    <name evidence="9" type="ORF">DFR44_1073</name>
</gene>
<dbReference type="OrthoDB" id="9772484at2"/>
<dbReference type="PANTHER" id="PTHR11455">
    <property type="entry name" value="CRYPTOCHROME"/>
    <property type="match status" value="1"/>
</dbReference>
<dbReference type="Gene3D" id="1.25.40.80">
    <property type="match status" value="1"/>
</dbReference>
<keyword evidence="9" id="KW-0456">Lyase</keyword>
<feature type="binding site" evidence="5">
    <location>
        <position position="259"/>
    </location>
    <ligand>
        <name>FAD</name>
        <dbReference type="ChEBI" id="CHEBI:57692"/>
    </ligand>
</feature>
<dbReference type="GO" id="GO:0071949">
    <property type="term" value="F:FAD binding"/>
    <property type="evidence" value="ECO:0007669"/>
    <property type="project" value="TreeGrafter"/>
</dbReference>
<evidence type="ECO:0000259" key="8">
    <source>
        <dbReference type="PROSITE" id="PS51645"/>
    </source>
</evidence>
<dbReference type="Proteomes" id="UP000294480">
    <property type="component" value="Unassembled WGS sequence"/>
</dbReference>
<sequence>MKTPVILFWFRRDLRLDDNGGLYQALKNASASGLSVQPLFIFDTTILDALTSRADKRVVFIHQAIERLQKELVSFGSTLDVRHGEPLAVFKALMDEYDVQAVYANRDYEPDARARDKLIYDYLGTQGVAFRAFKDHVVFEKNEVMKADGQPYTVFTPYSKKWLSLLNDFYLRSYPTISYIEAVHRQAERPIPTLQQLQFEPMNVTFPTKMLDLGVLDVYAEQRDYPALSATSRLGVHLRFGTVSIRQVASYAQVRSSVFLNELIWRDFYQMILWHHPQLVNQSFKPIYDQIVWRNQSSDFSKWCAGQTGYPLVDAGMRELNETGFMHNRVRMVVASFLTKHLLIDWRWGERYFAQKLLDYDLAANNGGWQWAAGCGCDAAPYFRVFNPTLQMKKFDPNGDYVRRWLPEFGTKDYPEPMVEHGMARERCLQTYAQALKNNV</sequence>
<dbReference type="GO" id="GO:0003677">
    <property type="term" value="F:DNA binding"/>
    <property type="evidence" value="ECO:0007669"/>
    <property type="project" value="TreeGrafter"/>
</dbReference>
<dbReference type="InterPro" id="IPR005101">
    <property type="entry name" value="Cryptochr/Photolyase_FAD-bd"/>
</dbReference>
<dbReference type="RefSeq" id="WP_133619500.1">
    <property type="nucleotide sequence ID" value="NZ_SNZE01000007.1"/>
</dbReference>
<keyword evidence="2 5" id="KW-0285">Flavoprotein</keyword>
<evidence type="ECO:0000256" key="1">
    <source>
        <dbReference type="ARBA" id="ARBA00001932"/>
    </source>
</evidence>
<feature type="site" description="Electron transfer via tryptophanyl radical" evidence="6">
    <location>
        <position position="293"/>
    </location>
</feature>
<evidence type="ECO:0000256" key="4">
    <source>
        <dbReference type="ARBA" id="ARBA00022991"/>
    </source>
</evidence>
<dbReference type="PRINTS" id="PR00147">
    <property type="entry name" value="DNAPHOTLYASE"/>
</dbReference>
<evidence type="ECO:0000256" key="3">
    <source>
        <dbReference type="ARBA" id="ARBA00022827"/>
    </source>
</evidence>
<evidence type="ECO:0000256" key="7">
    <source>
        <dbReference type="RuleBase" id="RU004182"/>
    </source>
</evidence>
<dbReference type="InterPro" id="IPR002081">
    <property type="entry name" value="Cryptochrome/DNA_photolyase_1"/>
</dbReference>
<reference evidence="9 10" key="1">
    <citation type="submission" date="2019-03" db="EMBL/GenBank/DDBJ databases">
        <title>Genomic Encyclopedia of Type Strains, Phase IV (KMG-IV): sequencing the most valuable type-strain genomes for metagenomic binning, comparative biology and taxonomic classification.</title>
        <authorList>
            <person name="Goeker M."/>
        </authorList>
    </citation>
    <scope>NUCLEOTIDE SEQUENCE [LARGE SCALE GENOMIC DNA]</scope>
    <source>
        <strain evidence="9 10">DSM 102852</strain>
    </source>
</reference>
<feature type="site" description="Electron transfer via tryptophanyl radical" evidence="6">
    <location>
        <position position="346"/>
    </location>
</feature>
<dbReference type="InterPro" id="IPR014729">
    <property type="entry name" value="Rossmann-like_a/b/a_fold"/>
</dbReference>
<accession>A0A4R6Y8Q4</accession>
<keyword evidence="3 5" id="KW-0274">FAD</keyword>
<dbReference type="EMBL" id="SNZE01000007">
    <property type="protein sequence ID" value="TDR31787.1"/>
    <property type="molecule type" value="Genomic_DNA"/>
</dbReference>
<evidence type="ECO:0000256" key="5">
    <source>
        <dbReference type="PIRSR" id="PIRSR602081-1"/>
    </source>
</evidence>